<comment type="caution">
    <text evidence="1">The sequence shown here is derived from an EMBL/GenBank/DDBJ whole genome shotgun (WGS) entry which is preliminary data.</text>
</comment>
<dbReference type="EMBL" id="JAUSUY010000013">
    <property type="protein sequence ID" value="MDT3427571.1"/>
    <property type="molecule type" value="Genomic_DNA"/>
</dbReference>
<name>A0ABU3H9S8_9BACL</name>
<accession>A0ABU3H9S8</accession>
<proteinExistence type="predicted"/>
<keyword evidence="2" id="KW-1185">Reference proteome</keyword>
<protein>
    <submittedName>
        <fullName evidence="1">Uncharacterized protein</fullName>
    </submittedName>
</protein>
<evidence type="ECO:0000313" key="1">
    <source>
        <dbReference type="EMBL" id="MDT3427571.1"/>
    </source>
</evidence>
<gene>
    <name evidence="1" type="ORF">J2Z22_003134</name>
</gene>
<evidence type="ECO:0000313" key="2">
    <source>
        <dbReference type="Proteomes" id="UP001248709"/>
    </source>
</evidence>
<reference evidence="1 2" key="1">
    <citation type="submission" date="2023-07" db="EMBL/GenBank/DDBJ databases">
        <title>Genomic Encyclopedia of Type Strains, Phase IV (KMG-IV): sequencing the most valuable type-strain genomes for metagenomic binning, comparative biology and taxonomic classification.</title>
        <authorList>
            <person name="Goeker M."/>
        </authorList>
    </citation>
    <scope>NUCLEOTIDE SEQUENCE [LARGE SCALE GENOMIC DNA]</scope>
    <source>
        <strain evidence="1 2">T98</strain>
    </source>
</reference>
<sequence length="42" mass="5088">MGYPERVCVENNVKPSMYFNHDFIEFVSEINAEFYIDLYIYS</sequence>
<dbReference type="Proteomes" id="UP001248709">
    <property type="component" value="Unassembled WGS sequence"/>
</dbReference>
<organism evidence="1 2">
    <name type="scientific">Paenibacillus forsythiae</name>
    <dbReference type="NCBI Taxonomy" id="365616"/>
    <lineage>
        <taxon>Bacteria</taxon>
        <taxon>Bacillati</taxon>
        <taxon>Bacillota</taxon>
        <taxon>Bacilli</taxon>
        <taxon>Bacillales</taxon>
        <taxon>Paenibacillaceae</taxon>
        <taxon>Paenibacillus</taxon>
    </lineage>
</organism>